<comment type="similarity">
    <text evidence="1">Belongs to the LysR transcriptional regulatory family.</text>
</comment>
<keyword evidence="2" id="KW-0805">Transcription regulation</keyword>
<dbReference type="Gene3D" id="3.40.190.290">
    <property type="match status" value="1"/>
</dbReference>
<dbReference type="InterPro" id="IPR036390">
    <property type="entry name" value="WH_DNA-bd_sf"/>
</dbReference>
<dbReference type="GO" id="GO:0003700">
    <property type="term" value="F:DNA-binding transcription factor activity"/>
    <property type="evidence" value="ECO:0007669"/>
    <property type="project" value="InterPro"/>
</dbReference>
<dbReference type="CDD" id="cd08438">
    <property type="entry name" value="PBP2_CidR"/>
    <property type="match status" value="1"/>
</dbReference>
<organism evidence="6 7">
    <name type="scientific">Paenibacillus xerothermodurans</name>
    <dbReference type="NCBI Taxonomy" id="1977292"/>
    <lineage>
        <taxon>Bacteria</taxon>
        <taxon>Bacillati</taxon>
        <taxon>Bacillota</taxon>
        <taxon>Bacilli</taxon>
        <taxon>Bacillales</taxon>
        <taxon>Paenibacillaceae</taxon>
        <taxon>Paenibacillus</taxon>
    </lineage>
</organism>
<name>A0A2W1NCE6_PAEXE</name>
<dbReference type="PANTHER" id="PTHR30419">
    <property type="entry name" value="HTH-TYPE TRANSCRIPTIONAL REGULATOR YBHD"/>
    <property type="match status" value="1"/>
</dbReference>
<evidence type="ECO:0000256" key="1">
    <source>
        <dbReference type="ARBA" id="ARBA00009437"/>
    </source>
</evidence>
<protein>
    <submittedName>
        <fullName evidence="6">LysR family transcriptional regulator</fullName>
    </submittedName>
</protein>
<reference evidence="6" key="1">
    <citation type="submission" date="2018-06" db="EMBL/GenBank/DDBJ databases">
        <title>Paenibacillus xerothermodurans sp. nov. an extremely dry heat resistant spore forming bacterium isolated from the soil of Cape Canaveral, Florida.</title>
        <authorList>
            <person name="Seuylemezian A."/>
            <person name="Kaur N."/>
            <person name="Patil P."/>
            <person name="Patil P."/>
            <person name="Mayilraj S."/>
            <person name="Vaishampayan P."/>
        </authorList>
    </citation>
    <scope>NUCLEOTIDE SEQUENCE [LARGE SCALE GENOMIC DNA]</scope>
    <source>
        <strain evidence="6">ATCC 27380</strain>
    </source>
</reference>
<evidence type="ECO:0000256" key="2">
    <source>
        <dbReference type="ARBA" id="ARBA00023015"/>
    </source>
</evidence>
<feature type="domain" description="HTH lysR-type" evidence="5">
    <location>
        <begin position="1"/>
        <end position="58"/>
    </location>
</feature>
<dbReference type="SUPFAM" id="SSF53850">
    <property type="entry name" value="Periplasmic binding protein-like II"/>
    <property type="match status" value="1"/>
</dbReference>
<keyword evidence="3" id="KW-0238">DNA-binding</keyword>
<dbReference type="Proteomes" id="UP000214746">
    <property type="component" value="Unassembled WGS sequence"/>
</dbReference>
<dbReference type="FunFam" id="1.10.10.10:FF:000001">
    <property type="entry name" value="LysR family transcriptional regulator"/>
    <property type="match status" value="1"/>
</dbReference>
<proteinExistence type="inferred from homology"/>
<evidence type="ECO:0000313" key="6">
    <source>
        <dbReference type="EMBL" id="PZE20731.1"/>
    </source>
</evidence>
<evidence type="ECO:0000256" key="3">
    <source>
        <dbReference type="ARBA" id="ARBA00023125"/>
    </source>
</evidence>
<dbReference type="RefSeq" id="WP_089200103.1">
    <property type="nucleotide sequence ID" value="NZ_NHRJ02000005.1"/>
</dbReference>
<keyword evidence="4" id="KW-0804">Transcription</keyword>
<dbReference type="PANTHER" id="PTHR30419:SF8">
    <property type="entry name" value="NITROGEN ASSIMILATION TRANSCRIPTIONAL ACTIVATOR-RELATED"/>
    <property type="match status" value="1"/>
</dbReference>
<evidence type="ECO:0000259" key="5">
    <source>
        <dbReference type="PROSITE" id="PS50931"/>
    </source>
</evidence>
<dbReference type="OrthoDB" id="9803735at2"/>
<dbReference type="PROSITE" id="PS50931">
    <property type="entry name" value="HTH_LYSR"/>
    <property type="match status" value="1"/>
</dbReference>
<dbReference type="Gene3D" id="1.10.10.10">
    <property type="entry name" value="Winged helix-like DNA-binding domain superfamily/Winged helix DNA-binding domain"/>
    <property type="match status" value="1"/>
</dbReference>
<dbReference type="GO" id="GO:0003677">
    <property type="term" value="F:DNA binding"/>
    <property type="evidence" value="ECO:0007669"/>
    <property type="project" value="UniProtKB-KW"/>
</dbReference>
<dbReference type="EMBL" id="NHRJ02000005">
    <property type="protein sequence ID" value="PZE20731.1"/>
    <property type="molecule type" value="Genomic_DNA"/>
</dbReference>
<keyword evidence="7" id="KW-1185">Reference proteome</keyword>
<dbReference type="Pfam" id="PF00126">
    <property type="entry name" value="HTH_1"/>
    <property type="match status" value="1"/>
</dbReference>
<dbReference type="PRINTS" id="PR00039">
    <property type="entry name" value="HTHLYSR"/>
</dbReference>
<gene>
    <name evidence="6" type="ORF">CBW46_011215</name>
</gene>
<dbReference type="InterPro" id="IPR036388">
    <property type="entry name" value="WH-like_DNA-bd_sf"/>
</dbReference>
<evidence type="ECO:0000256" key="4">
    <source>
        <dbReference type="ARBA" id="ARBA00023163"/>
    </source>
</evidence>
<dbReference type="InterPro" id="IPR000847">
    <property type="entry name" value="LysR_HTH_N"/>
</dbReference>
<comment type="caution">
    <text evidence="6">The sequence shown here is derived from an EMBL/GenBank/DDBJ whole genome shotgun (WGS) entry which is preliminary data.</text>
</comment>
<accession>A0A2W1NCE6</accession>
<dbReference type="InterPro" id="IPR005119">
    <property type="entry name" value="LysR_subst-bd"/>
</dbReference>
<dbReference type="AlphaFoldDB" id="A0A2W1NCE6"/>
<dbReference type="NCBIfam" id="NF047520">
    <property type="entry name" value="trans_act_CidR"/>
    <property type="match status" value="1"/>
</dbReference>
<evidence type="ECO:0000313" key="7">
    <source>
        <dbReference type="Proteomes" id="UP000214746"/>
    </source>
</evidence>
<dbReference type="Pfam" id="PF03466">
    <property type="entry name" value="LysR_substrate"/>
    <property type="match status" value="1"/>
</dbReference>
<dbReference type="GO" id="GO:0005829">
    <property type="term" value="C:cytosol"/>
    <property type="evidence" value="ECO:0007669"/>
    <property type="project" value="TreeGrafter"/>
</dbReference>
<dbReference type="InterPro" id="IPR050950">
    <property type="entry name" value="HTH-type_LysR_regulators"/>
</dbReference>
<dbReference type="SUPFAM" id="SSF46785">
    <property type="entry name" value="Winged helix' DNA-binding domain"/>
    <property type="match status" value="1"/>
</dbReference>
<sequence>MDIRHMQYVVEVARFGSFTKAAEALHITQPTISKMVKNLEDELGVEVFIRHGKKVELTDAGHVIMQHAQHISNSFENLTSELNDLTHFRKGRIRIGLPPMAGANFFPGVMSRFREQYPGLIIQLVEDGSKKIEAQVASGALDMGVVLLPANAQVFESFPFVYESLQLLVHPSHPLAGRKEAALSELSEDAFILFREDFALHDRIIAECIRAGFKPRVLYESSQWDFISEMVAANLGVAMLPETICATLDPERVCVLSLVDPIIPWQLAMIWRKDGYLSFAAREWIRFTKGMLADRHNAAVDTR</sequence>